<evidence type="ECO:0000313" key="2">
    <source>
        <dbReference type="EMBL" id="CAA9480403.1"/>
    </source>
</evidence>
<evidence type="ECO:0000256" key="1">
    <source>
        <dbReference type="SAM" id="MobiDB-lite"/>
    </source>
</evidence>
<dbReference type="EMBL" id="CADCVV010000010">
    <property type="protein sequence ID" value="CAA9480403.1"/>
    <property type="molecule type" value="Genomic_DNA"/>
</dbReference>
<protein>
    <submittedName>
        <fullName evidence="2">Uncharacterized protein</fullName>
    </submittedName>
</protein>
<feature type="non-terminal residue" evidence="2">
    <location>
        <position position="1"/>
    </location>
</feature>
<name>A0A6J4RSA1_9ACTN</name>
<gene>
    <name evidence="2" type="ORF">AVDCRST_MAG17-122</name>
</gene>
<dbReference type="AlphaFoldDB" id="A0A6J4RSA1"/>
<accession>A0A6J4RSA1</accession>
<proteinExistence type="predicted"/>
<organism evidence="2">
    <name type="scientific">uncultured Solirubrobacterales bacterium</name>
    <dbReference type="NCBI Taxonomy" id="768556"/>
    <lineage>
        <taxon>Bacteria</taxon>
        <taxon>Bacillati</taxon>
        <taxon>Actinomycetota</taxon>
        <taxon>Thermoleophilia</taxon>
        <taxon>Solirubrobacterales</taxon>
        <taxon>environmental samples</taxon>
    </lineage>
</organism>
<sequence length="98" mass="10232">GSQAVRSPVGVPVRRHVDRVQLRLRPPVPGRCRGLLLRRLLSRGRRRSRGAPDAALAAGRDRGVRESAVAGDRATPGHGARGAPTGHPPSGSATEGPL</sequence>
<reference evidence="2" key="1">
    <citation type="submission" date="2020-02" db="EMBL/GenBank/DDBJ databases">
        <authorList>
            <person name="Meier V. D."/>
        </authorList>
    </citation>
    <scope>NUCLEOTIDE SEQUENCE</scope>
    <source>
        <strain evidence="2">AVDCRST_MAG17</strain>
    </source>
</reference>
<feature type="region of interest" description="Disordered" evidence="1">
    <location>
        <begin position="43"/>
        <end position="98"/>
    </location>
</feature>
<feature type="non-terminal residue" evidence="2">
    <location>
        <position position="98"/>
    </location>
</feature>